<protein>
    <submittedName>
        <fullName evidence="4">Uncharacterized protein</fullName>
    </submittedName>
</protein>
<accession>A0A9D1ICR6</accession>
<dbReference type="EMBL" id="DVMU01000151">
    <property type="protein sequence ID" value="HIU34231.1"/>
    <property type="molecule type" value="Genomic_DNA"/>
</dbReference>
<dbReference type="PANTHER" id="PTHR32347:SF14">
    <property type="entry name" value="EFFLUX SYSTEM COMPONENT YKNX-RELATED"/>
    <property type="match status" value="1"/>
</dbReference>
<evidence type="ECO:0000313" key="4">
    <source>
        <dbReference type="EMBL" id="HIU34231.1"/>
    </source>
</evidence>
<reference evidence="4" key="2">
    <citation type="journal article" date="2021" name="PeerJ">
        <title>Extensive microbial diversity within the chicken gut microbiome revealed by metagenomics and culture.</title>
        <authorList>
            <person name="Gilroy R."/>
            <person name="Ravi A."/>
            <person name="Getino M."/>
            <person name="Pursley I."/>
            <person name="Horton D.L."/>
            <person name="Alikhan N.F."/>
            <person name="Baker D."/>
            <person name="Gharbi K."/>
            <person name="Hall N."/>
            <person name="Watson M."/>
            <person name="Adriaenssens E.M."/>
            <person name="Foster-Nyarko E."/>
            <person name="Jarju S."/>
            <person name="Secka A."/>
            <person name="Antonio M."/>
            <person name="Oren A."/>
            <person name="Chaudhuri R.R."/>
            <person name="La Ragione R."/>
            <person name="Hildebrand F."/>
            <person name="Pallen M.J."/>
        </authorList>
    </citation>
    <scope>NUCLEOTIDE SEQUENCE</scope>
    <source>
        <strain evidence="4">ChiHcec3-11533</strain>
    </source>
</reference>
<gene>
    <name evidence="4" type="ORF">IAB02_06675</name>
</gene>
<evidence type="ECO:0000256" key="1">
    <source>
        <dbReference type="ARBA" id="ARBA00004196"/>
    </source>
</evidence>
<comment type="caution">
    <text evidence="4">The sequence shown here is derived from an EMBL/GenBank/DDBJ whole genome shotgun (WGS) entry which is preliminary data.</text>
</comment>
<dbReference type="PANTHER" id="PTHR32347">
    <property type="entry name" value="EFFLUX SYSTEM COMPONENT YKNX-RELATED"/>
    <property type="match status" value="1"/>
</dbReference>
<dbReference type="Proteomes" id="UP000824072">
    <property type="component" value="Unassembled WGS sequence"/>
</dbReference>
<proteinExistence type="predicted"/>
<dbReference type="AlphaFoldDB" id="A0A9D1ICR6"/>
<feature type="coiled-coil region" evidence="3">
    <location>
        <begin position="96"/>
        <end position="130"/>
    </location>
</feature>
<comment type="subcellular location">
    <subcellularLocation>
        <location evidence="1">Cell envelope</location>
    </subcellularLocation>
</comment>
<keyword evidence="2 3" id="KW-0175">Coiled coil</keyword>
<name>A0A9D1ICR6_9FIRM</name>
<evidence type="ECO:0000256" key="3">
    <source>
        <dbReference type="SAM" id="Coils"/>
    </source>
</evidence>
<dbReference type="InterPro" id="IPR050465">
    <property type="entry name" value="UPF0194_transport"/>
</dbReference>
<evidence type="ECO:0000256" key="2">
    <source>
        <dbReference type="ARBA" id="ARBA00023054"/>
    </source>
</evidence>
<dbReference type="GO" id="GO:0030313">
    <property type="term" value="C:cell envelope"/>
    <property type="evidence" value="ECO:0007669"/>
    <property type="project" value="UniProtKB-SubCell"/>
</dbReference>
<sequence length="444" mass="48850">MKRFAIRGLIVLAVVVALCMFFSGTIRTITTPKVKLYSPKQGKLEQTVELTAKTVFPESKPVTLPGAKDLTLNIASVKVGAGYEVEEGDLLFTASIADYDKNVQTLRDTYDQTNRELMELEQKNKGVRLRQIELDWREAYCTLSSCQDKELESRIEMETLLRVEGLSLNEDGTLPEGASEELTAAFEKNAGDREALSQAEEAMALAERYNIDENVRSYITGKLSLEEKLADCEQQLLNLSVMQVQVQRVTAPEDGFITEINVKAGETFDANTAAYSFCPAEEMPVLRVDTEDSTLTISKGTEVTFEGAKGSELESEVIATGVTPEGRKYADVELTKKLLKGVGGSSAIADTETTIKIFYKAKQSTTLLPSSAVRGSGEDRYVYVAREQQSAFGTKSLVIAKLEVTVLAEVEGVCSISDEISWEQVAYMEDRAISEGTTVMEYVN</sequence>
<organism evidence="4 5">
    <name type="scientific">Candidatus Pullichristensenella excrementigallinarum</name>
    <dbReference type="NCBI Taxonomy" id="2840907"/>
    <lineage>
        <taxon>Bacteria</taxon>
        <taxon>Bacillati</taxon>
        <taxon>Bacillota</taxon>
        <taxon>Clostridia</taxon>
        <taxon>Candidatus Pullichristensenella</taxon>
    </lineage>
</organism>
<evidence type="ECO:0000313" key="5">
    <source>
        <dbReference type="Proteomes" id="UP000824072"/>
    </source>
</evidence>
<reference evidence="4" key="1">
    <citation type="submission" date="2020-10" db="EMBL/GenBank/DDBJ databases">
        <authorList>
            <person name="Gilroy R."/>
        </authorList>
    </citation>
    <scope>NUCLEOTIDE SEQUENCE</scope>
    <source>
        <strain evidence="4">ChiHcec3-11533</strain>
    </source>
</reference>